<feature type="compositionally biased region" description="Basic and acidic residues" evidence="5">
    <location>
        <begin position="373"/>
        <end position="398"/>
    </location>
</feature>
<feature type="compositionally biased region" description="Pro residues" evidence="5">
    <location>
        <begin position="323"/>
        <end position="336"/>
    </location>
</feature>
<dbReference type="PROSITE" id="PS50006">
    <property type="entry name" value="FHA_DOMAIN"/>
    <property type="match status" value="1"/>
</dbReference>
<evidence type="ECO:0000313" key="8">
    <source>
        <dbReference type="EMBL" id="WEB45912.1"/>
    </source>
</evidence>
<feature type="compositionally biased region" description="Low complexity" evidence="5">
    <location>
        <begin position="282"/>
        <end position="298"/>
    </location>
</feature>
<keyword evidence="2 4" id="KW-0547">Nucleotide-binding</keyword>
<evidence type="ECO:0000256" key="2">
    <source>
        <dbReference type="ARBA" id="ARBA00022741"/>
    </source>
</evidence>
<feature type="region of interest" description="Disordered" evidence="5">
    <location>
        <begin position="947"/>
        <end position="1124"/>
    </location>
</feature>
<feature type="region of interest" description="Disordered" evidence="5">
    <location>
        <begin position="235"/>
        <end position="487"/>
    </location>
</feature>
<dbReference type="InterPro" id="IPR050206">
    <property type="entry name" value="FtsK/SpoIIIE/SftA"/>
</dbReference>
<dbReference type="RefSeq" id="WP_275311892.1">
    <property type="nucleotide sequence ID" value="NZ_CP095749.1"/>
</dbReference>
<reference evidence="8 9" key="1">
    <citation type="submission" date="2022-03" db="EMBL/GenBank/DDBJ databases">
        <title>Streptomyces yunnanensis P86,complete genome.</title>
        <authorList>
            <person name="Chen S."/>
            <person name="Zhang Q."/>
        </authorList>
    </citation>
    <scope>NUCLEOTIDE SEQUENCE [LARGE SCALE GENOMIC DNA]</scope>
    <source>
        <strain evidence="8 9">P86</strain>
    </source>
</reference>
<proteinExistence type="predicted"/>
<feature type="compositionally biased region" description="Polar residues" evidence="5">
    <location>
        <begin position="1045"/>
        <end position="1056"/>
    </location>
</feature>
<protein>
    <submittedName>
        <fullName evidence="8">FHA domain-containing protein</fullName>
    </submittedName>
</protein>
<keyword evidence="1" id="KW-0597">Phosphoprotein</keyword>
<feature type="compositionally biased region" description="Low complexity" evidence="5">
    <location>
        <begin position="235"/>
        <end position="252"/>
    </location>
</feature>
<feature type="compositionally biased region" description="Basic and acidic residues" evidence="5">
    <location>
        <begin position="453"/>
        <end position="464"/>
    </location>
</feature>
<evidence type="ECO:0000256" key="3">
    <source>
        <dbReference type="ARBA" id="ARBA00022840"/>
    </source>
</evidence>
<dbReference type="InterPro" id="IPR002543">
    <property type="entry name" value="FtsK_dom"/>
</dbReference>
<keyword evidence="9" id="KW-1185">Reference proteome</keyword>
<feature type="compositionally biased region" description="Low complexity" evidence="5">
    <location>
        <begin position="963"/>
        <end position="989"/>
    </location>
</feature>
<name>A0ABY8AQY3_9ACTN</name>
<evidence type="ECO:0000256" key="5">
    <source>
        <dbReference type="SAM" id="MobiDB-lite"/>
    </source>
</evidence>
<feature type="binding site" evidence="4">
    <location>
        <begin position="855"/>
        <end position="862"/>
    </location>
    <ligand>
        <name>ATP</name>
        <dbReference type="ChEBI" id="CHEBI:30616"/>
    </ligand>
</feature>
<sequence length="1302" mass="130826">MQIRLTVLGPRSGHTTRACDVLVTAPAGTALATVAGSLAAAVAGSGADIGTGGSSAPVVLYAGTERLDPQRAALGEPPLIDGAVLSLQGPGPAPAHGLPHGSARLRVVSGPDAGGVHLLHGGQVRIGRSADADVPLDDPDVSRLHCAVTVEPDGSVYIADLRSTNGTVVDGTELGDLAVPLPPGALLRIGESALRLQSPPRTPDPALSATPDGEGHLRVASGRIAPGATASGATTSGALYAGPPPTAAGADGTPPPAVRWTPGAEATSGDGPGRRRDTPLRGVPAPATGAPHGTATGPEGNPGTPGIPPRSPGGPATDGLFPPAAPATPFPEPTPDPTAHGPGTTGTAAPDAEAPGSLPGHPPHTAHTPGHPGAEHAAEHGARAAGHDATTEHGDEALSGHGAPPTGGQTHGGQRSLAPAESMTRKAGRRGGIGAWARRLAGGRPAVEPSDPTPHDAYDTHDDAPAPVDRASRAPAGSAPAGPAADERWPDAAAVLLTALGPGPRLWERGPEHPDALTVRLGTAERDGGRSVAPVSVELRRAGALGLAGPRGRLVGLARSTTAQLVALHSPGTLEVVLVSTDRAHSLEERVADWSWLGWLPHVRPTRGQDCRLLLAYDKEQAAARTAELVRRLDDGPLGPGWPSAERAEVASAAARHQGPYTLLIVDGDPGSSALRETTARLAAGGAAAGIHVLCLAETPAASPAFPLAATHEAARVASPAFGECGAVAVLSGDVATALRVVQPGSGPNGTVATVDAVSVAWAERFARALAPLREVEAGGGPGPAAPRAAIPLPESARLLDELGLARATPASLMARWAAVQDTDRPNAAAVLGAGPHGPVVADLAADGAHLLVEGAAATGKTELLRSLAASLAAADRPDRLSLVLVDGAGTERGEGLRVCTDLPHVTTHLAASDPLRMREFAQALSSELKRRAEILAGTPFSEWRTKHLPAPRIIAPRRSAEGTPTSSSTSHPSGTSSGSHPSSASHTSRAAMASGASPATPPHPDTPSPHTPNALNAPTTSSASSASPLSSTTPTPPPTFTTSNESQEQTTLSNRCRNKEGGSGTPAGPADHSPTGTLRLRTRPGAPPQDHIRPDETPTHQTAQTAHQAAHQAGGAPAQTGAPAAAPMPRLFILVDDFDALVSPALGSTGRPAAGSVVRALEAVARDGVALGVHLIAATGHPDRTEGTATAERAALRIQLGTAAEPTPAGSEPVPPGRGWLHRAGDGASTPFQAGRVTGRIPRTSTLRPTVVPLEWSRMGDPPARRPLRELGNGPTDLALLASALQRAAQSSGAPAGPPLV</sequence>
<evidence type="ECO:0000259" key="6">
    <source>
        <dbReference type="PROSITE" id="PS50006"/>
    </source>
</evidence>
<feature type="compositionally biased region" description="Low complexity" evidence="5">
    <location>
        <begin position="363"/>
        <end position="372"/>
    </location>
</feature>
<organism evidence="8 9">
    <name type="scientific">Streptomyces yunnanensis</name>
    <dbReference type="NCBI Taxonomy" id="156453"/>
    <lineage>
        <taxon>Bacteria</taxon>
        <taxon>Bacillati</taxon>
        <taxon>Actinomycetota</taxon>
        <taxon>Actinomycetes</taxon>
        <taxon>Kitasatosporales</taxon>
        <taxon>Streptomycetaceae</taxon>
        <taxon>Streptomyces</taxon>
    </lineage>
</organism>
<keyword evidence="3 4" id="KW-0067">ATP-binding</keyword>
<feature type="compositionally biased region" description="Low complexity" evidence="5">
    <location>
        <begin position="337"/>
        <end position="356"/>
    </location>
</feature>
<dbReference type="Pfam" id="PF00498">
    <property type="entry name" value="FHA"/>
    <property type="match status" value="1"/>
</dbReference>
<dbReference type="PANTHER" id="PTHR22683">
    <property type="entry name" value="SPORULATION PROTEIN RELATED"/>
    <property type="match status" value="1"/>
</dbReference>
<feature type="compositionally biased region" description="Pro residues" evidence="5">
    <location>
        <begin position="1000"/>
        <end position="1011"/>
    </location>
</feature>
<dbReference type="CDD" id="cd00060">
    <property type="entry name" value="FHA"/>
    <property type="match status" value="1"/>
</dbReference>
<dbReference type="Pfam" id="PF01580">
    <property type="entry name" value="FtsK_SpoIIIE"/>
    <property type="match status" value="1"/>
</dbReference>
<dbReference type="SUPFAM" id="SSF52540">
    <property type="entry name" value="P-loop containing nucleoside triphosphate hydrolases"/>
    <property type="match status" value="1"/>
</dbReference>
<feature type="domain" description="FHA" evidence="6">
    <location>
        <begin position="124"/>
        <end position="174"/>
    </location>
</feature>
<feature type="region of interest" description="Disordered" evidence="5">
    <location>
        <begin position="196"/>
        <end position="218"/>
    </location>
</feature>
<gene>
    <name evidence="8" type="ORF">MOV08_25865</name>
</gene>
<feature type="compositionally biased region" description="Low complexity" evidence="5">
    <location>
        <begin position="1100"/>
        <end position="1124"/>
    </location>
</feature>
<dbReference type="SUPFAM" id="SSF49879">
    <property type="entry name" value="SMAD/FHA domain"/>
    <property type="match status" value="1"/>
</dbReference>
<dbReference type="EMBL" id="CP095749">
    <property type="protein sequence ID" value="WEB45912.1"/>
    <property type="molecule type" value="Genomic_DNA"/>
</dbReference>
<evidence type="ECO:0000259" key="7">
    <source>
        <dbReference type="PROSITE" id="PS50901"/>
    </source>
</evidence>
<dbReference type="InterPro" id="IPR008984">
    <property type="entry name" value="SMAD_FHA_dom_sf"/>
</dbReference>
<feature type="domain" description="FtsK" evidence="7">
    <location>
        <begin position="837"/>
        <end position="1212"/>
    </location>
</feature>
<evidence type="ECO:0000256" key="4">
    <source>
        <dbReference type="PROSITE-ProRule" id="PRU00289"/>
    </source>
</evidence>
<dbReference type="PROSITE" id="PS50901">
    <property type="entry name" value="FTSK"/>
    <property type="match status" value="1"/>
</dbReference>
<accession>A0ABY8AQY3</accession>
<dbReference type="Gene3D" id="2.60.200.20">
    <property type="match status" value="1"/>
</dbReference>
<dbReference type="Proteomes" id="UP001218629">
    <property type="component" value="Chromosome"/>
</dbReference>
<dbReference type="InterPro" id="IPR027417">
    <property type="entry name" value="P-loop_NTPase"/>
</dbReference>
<evidence type="ECO:0000313" key="9">
    <source>
        <dbReference type="Proteomes" id="UP001218629"/>
    </source>
</evidence>
<evidence type="ECO:0000256" key="1">
    <source>
        <dbReference type="ARBA" id="ARBA00022553"/>
    </source>
</evidence>
<feature type="compositionally biased region" description="Low complexity" evidence="5">
    <location>
        <begin position="473"/>
        <end position="484"/>
    </location>
</feature>
<dbReference type="Gene3D" id="3.40.50.300">
    <property type="entry name" value="P-loop containing nucleotide triphosphate hydrolases"/>
    <property type="match status" value="3"/>
</dbReference>
<feature type="compositionally biased region" description="Low complexity" evidence="5">
    <location>
        <begin position="435"/>
        <end position="446"/>
    </location>
</feature>
<dbReference type="InterPro" id="IPR000253">
    <property type="entry name" value="FHA_dom"/>
</dbReference>
<dbReference type="PANTHER" id="PTHR22683:SF1">
    <property type="entry name" value="TYPE VII SECRETION SYSTEM PROTEIN ESSC"/>
    <property type="match status" value="1"/>
</dbReference>
<feature type="compositionally biased region" description="Low complexity" evidence="5">
    <location>
        <begin position="1018"/>
        <end position="1034"/>
    </location>
</feature>
<dbReference type="SMART" id="SM00240">
    <property type="entry name" value="FHA"/>
    <property type="match status" value="1"/>
</dbReference>